<evidence type="ECO:0008006" key="4">
    <source>
        <dbReference type="Google" id="ProtNLM"/>
    </source>
</evidence>
<dbReference type="PROSITE" id="PS51257">
    <property type="entry name" value="PROKAR_LIPOPROTEIN"/>
    <property type="match status" value="1"/>
</dbReference>
<reference evidence="2" key="1">
    <citation type="submission" date="2024-03" db="EMBL/GenBank/DDBJ databases">
        <authorList>
            <person name="Plomp N."/>
            <person name="Harmsen H.J."/>
        </authorList>
    </citation>
    <scope>NUCLEOTIDE SEQUENCE</scope>
    <source>
        <strain evidence="2">HTF-128</strain>
    </source>
</reference>
<dbReference type="RefSeq" id="WP_339394415.1">
    <property type="nucleotide sequence ID" value="NZ_JBBFGL010000001.1"/>
</dbReference>
<name>A0AB35Y201_9FIRM</name>
<comment type="caution">
    <text evidence="2">The sequence shown here is derived from an EMBL/GenBank/DDBJ whole genome shotgun (WGS) entry which is preliminary data.</text>
</comment>
<sequence>MKKLSKIVALLLAGALTMLLFTACSGGGGSGDYGTRDADKEASLFTSVKGGRQVSAQVTANDPTLCETADRHLKEDLNSSVDFLGAKLVANVHVDGEKDQYLIITATANYIGGPLSEFTLKRIEELAGKKLPGTDVNVRGNGTWIDVGVVVRNVGTHHYMAVAFKIENPKYNK</sequence>
<evidence type="ECO:0000313" key="3">
    <source>
        <dbReference type="Proteomes" id="UP001373196"/>
    </source>
</evidence>
<organism evidence="2 3">
    <name type="scientific">Faecalibacterium wellingii</name>
    <dbReference type="NCBI Taxonomy" id="2929491"/>
    <lineage>
        <taxon>Bacteria</taxon>
        <taxon>Bacillati</taxon>
        <taxon>Bacillota</taxon>
        <taxon>Clostridia</taxon>
        <taxon>Eubacteriales</taxon>
        <taxon>Oscillospiraceae</taxon>
        <taxon>Faecalibacterium</taxon>
    </lineage>
</organism>
<dbReference type="Proteomes" id="UP001373196">
    <property type="component" value="Unassembled WGS sequence"/>
</dbReference>
<protein>
    <recommendedName>
        <fullName evidence="4">Lipoprotein</fullName>
    </recommendedName>
</protein>
<evidence type="ECO:0000256" key="1">
    <source>
        <dbReference type="SAM" id="SignalP"/>
    </source>
</evidence>
<keyword evidence="1" id="KW-0732">Signal</keyword>
<gene>
    <name evidence="2" type="ORF">WF834_00115</name>
</gene>
<feature type="signal peptide" evidence="1">
    <location>
        <begin position="1"/>
        <end position="23"/>
    </location>
</feature>
<feature type="chain" id="PRO_5044284619" description="Lipoprotein" evidence="1">
    <location>
        <begin position="24"/>
        <end position="173"/>
    </location>
</feature>
<evidence type="ECO:0000313" key="2">
    <source>
        <dbReference type="EMBL" id="MEJ5194592.1"/>
    </source>
</evidence>
<dbReference type="AlphaFoldDB" id="A0AB35Y201"/>
<accession>A0AB35Y201</accession>
<proteinExistence type="predicted"/>
<dbReference type="EMBL" id="JBBFGL010000001">
    <property type="protein sequence ID" value="MEJ5194592.1"/>
    <property type="molecule type" value="Genomic_DNA"/>
</dbReference>